<dbReference type="Proteomes" id="UP001430848">
    <property type="component" value="Unassembled WGS sequence"/>
</dbReference>
<feature type="region of interest" description="Disordered" evidence="1">
    <location>
        <begin position="295"/>
        <end position="351"/>
    </location>
</feature>
<reference evidence="2 3" key="1">
    <citation type="submission" date="2024-02" db="EMBL/GenBank/DDBJ databases">
        <title>De novo assembly and annotation of 12 fungi associated with fruit tree decline syndrome in Ontario, Canada.</title>
        <authorList>
            <person name="Sulman M."/>
            <person name="Ellouze W."/>
            <person name="Ilyukhin E."/>
        </authorList>
    </citation>
    <scope>NUCLEOTIDE SEQUENCE [LARGE SCALE GENOMIC DNA]</scope>
    <source>
        <strain evidence="2 3">M169</strain>
    </source>
</reference>
<feature type="region of interest" description="Disordered" evidence="1">
    <location>
        <begin position="496"/>
        <end position="528"/>
    </location>
</feature>
<evidence type="ECO:0000313" key="3">
    <source>
        <dbReference type="Proteomes" id="UP001430848"/>
    </source>
</evidence>
<evidence type="ECO:0000313" key="2">
    <source>
        <dbReference type="EMBL" id="KAK7725220.1"/>
    </source>
</evidence>
<gene>
    <name evidence="2" type="ORF">SLS63_008337</name>
</gene>
<evidence type="ECO:0008006" key="4">
    <source>
        <dbReference type="Google" id="ProtNLM"/>
    </source>
</evidence>
<name>A0ABR1P2Y3_DIAER</name>
<feature type="region of interest" description="Disordered" evidence="1">
    <location>
        <begin position="41"/>
        <end position="69"/>
    </location>
</feature>
<dbReference type="PANTHER" id="PTHR12224:SF0">
    <property type="entry name" value="BETA-1,4-MANNOSYL-GLYCOPROTEIN 4-BETA-N-ACETYLGLUCOSAMINYLTRANSFERASE"/>
    <property type="match status" value="1"/>
</dbReference>
<dbReference type="PANTHER" id="PTHR12224">
    <property type="entry name" value="BETA-1,4-MANNOSYL-GLYCOPROTEIN BETA-1,4-N-ACETYLGLUCOSAMINYL-TRANSFERASE"/>
    <property type="match status" value="1"/>
</dbReference>
<feature type="compositionally biased region" description="Basic and acidic residues" evidence="1">
    <location>
        <begin position="295"/>
        <end position="328"/>
    </location>
</feature>
<dbReference type="Pfam" id="PF04724">
    <property type="entry name" value="Glyco_transf_17"/>
    <property type="match status" value="1"/>
</dbReference>
<accession>A0ABR1P2Y3</accession>
<protein>
    <recommendedName>
        <fullName evidence="4">Glycosyltransferase family 17</fullName>
    </recommendedName>
</protein>
<dbReference type="EMBL" id="JAKNSF020000052">
    <property type="protein sequence ID" value="KAK7725220.1"/>
    <property type="molecule type" value="Genomic_DNA"/>
</dbReference>
<evidence type="ECO:0000256" key="1">
    <source>
        <dbReference type="SAM" id="MobiDB-lite"/>
    </source>
</evidence>
<dbReference type="InterPro" id="IPR006813">
    <property type="entry name" value="Glyco_trans_17"/>
</dbReference>
<comment type="caution">
    <text evidence="2">The sequence shown here is derived from an EMBL/GenBank/DDBJ whole genome shotgun (WGS) entry which is preliminary data.</text>
</comment>
<keyword evidence="3" id="KW-1185">Reference proteome</keyword>
<sequence length="578" mass="64745">MLSLKLPSTHNGRVIAAAAALILCWIIGLNLPHRADDEYLNPKPAPKKLGPSYPQHPEKSHGSTSSDLTIQPDEIEGFCSHFHLGPHNSTTVQDDGQIIQGPPRKIYDLLLIDPETSLDALELHLAQMAPFVDFFVLLESPSIKPPPPERPPEREWWERDLSRVTDPSSLSPSGDSDTDAQPILDGIWNTLLAPYHKKIIRRNLSQSSSDFAPGKDHPAAARNAVYSQVVPLLTGSQKAALEDVLLVSDVEELVRPDTMEVLRNCHIPKRVTIRTRNYWYSFQWFKIDKSKYPVKEKTPSKEEPRSFARADEKDKDASHDKEPAKEGASDDSSPEWWPHPQATLYQGPETVLPNDLRKDRAEDDYIFGNGGWTCQLCYGMITDTLVKAGQQGLIWYDGPRWKGAGRIIDRLRKGIDLFDRSELSRIESNPDVPSYLQTNPHRFPWMLDRDPRGANFKDFDEAEFAQYLSRKKEVDAEKDTEVESGPGKVWNLASTQANNDPEFAPPDNDLSGSPGQLNDLPPLKIAPAPEMSDVDKAYLKKIKGKPGSMMTVAEMALLEQLERGGDDALLPPLVYGED</sequence>
<proteinExistence type="predicted"/>
<organism evidence="2 3">
    <name type="scientific">Diaporthe eres</name>
    <name type="common">Phomopsis oblonga</name>
    <dbReference type="NCBI Taxonomy" id="83184"/>
    <lineage>
        <taxon>Eukaryota</taxon>
        <taxon>Fungi</taxon>
        <taxon>Dikarya</taxon>
        <taxon>Ascomycota</taxon>
        <taxon>Pezizomycotina</taxon>
        <taxon>Sordariomycetes</taxon>
        <taxon>Sordariomycetidae</taxon>
        <taxon>Diaporthales</taxon>
        <taxon>Diaporthaceae</taxon>
        <taxon>Diaporthe</taxon>
        <taxon>Diaporthe eres species complex</taxon>
    </lineage>
</organism>